<dbReference type="SUPFAM" id="SSF47616">
    <property type="entry name" value="GST C-terminal domain-like"/>
    <property type="match status" value="1"/>
</dbReference>
<dbReference type="SMART" id="SM01183">
    <property type="entry name" value="EF1G"/>
    <property type="match status" value="1"/>
</dbReference>
<dbReference type="InterPro" id="IPR036282">
    <property type="entry name" value="Glutathione-S-Trfase_C_sf"/>
</dbReference>
<evidence type="ECO:0000313" key="9">
    <source>
        <dbReference type="Proteomes" id="UP000193986"/>
    </source>
</evidence>
<dbReference type="FunFam" id="1.20.1050.10:FF:000006">
    <property type="entry name" value="Elongation factor 1 gamma"/>
    <property type="match status" value="1"/>
</dbReference>
<dbReference type="SUPFAM" id="SSF89942">
    <property type="entry name" value="eEF1-gamma domain"/>
    <property type="match status" value="1"/>
</dbReference>
<name>A0A1Y2AMN8_9TREE</name>
<dbReference type="Pfam" id="PF00043">
    <property type="entry name" value="GST_C"/>
    <property type="match status" value="1"/>
</dbReference>
<comment type="caution">
    <text evidence="8">The sequence shown here is derived from an EMBL/GenBank/DDBJ whole genome shotgun (WGS) entry which is preliminary data.</text>
</comment>
<dbReference type="EMBL" id="MCFC01000078">
    <property type="protein sequence ID" value="ORY23560.1"/>
    <property type="molecule type" value="Genomic_DNA"/>
</dbReference>
<keyword evidence="9" id="KW-1185">Reference proteome</keyword>
<keyword evidence="2 3" id="KW-0648">Protein biosynthesis</keyword>
<dbReference type="PANTHER" id="PTHR43986:SF1">
    <property type="entry name" value="ELONGATION FACTOR 1-GAMMA"/>
    <property type="match status" value="1"/>
</dbReference>
<keyword evidence="1 3" id="KW-0251">Elongation factor</keyword>
<dbReference type="GO" id="GO:0005634">
    <property type="term" value="C:nucleus"/>
    <property type="evidence" value="ECO:0007669"/>
    <property type="project" value="TreeGrafter"/>
</dbReference>
<dbReference type="InterPro" id="IPR001662">
    <property type="entry name" value="EF1B_G_C"/>
</dbReference>
<dbReference type="InterPro" id="IPR004046">
    <property type="entry name" value="GST_C"/>
</dbReference>
<gene>
    <name evidence="8" type="ORF">BCR39DRAFT_549190</name>
</gene>
<dbReference type="Gene3D" id="3.40.30.10">
    <property type="entry name" value="Glutaredoxin"/>
    <property type="match status" value="1"/>
</dbReference>
<evidence type="ECO:0000259" key="7">
    <source>
        <dbReference type="PROSITE" id="PS50405"/>
    </source>
</evidence>
<dbReference type="InParanoid" id="A0A1Y2AMN8"/>
<evidence type="ECO:0000256" key="3">
    <source>
        <dbReference type="PROSITE-ProRule" id="PRU00519"/>
    </source>
</evidence>
<dbReference type="SUPFAM" id="SSF52833">
    <property type="entry name" value="Thioredoxin-like"/>
    <property type="match status" value="1"/>
</dbReference>
<dbReference type="SFLD" id="SFLDG00358">
    <property type="entry name" value="Main_(cytGST)"/>
    <property type="match status" value="1"/>
</dbReference>
<dbReference type="InterPro" id="IPR050802">
    <property type="entry name" value="EF-GSTs"/>
</dbReference>
<dbReference type="SFLD" id="SFLDS00019">
    <property type="entry name" value="Glutathione_Transferase_(cytos"/>
    <property type="match status" value="1"/>
</dbReference>
<proteinExistence type="predicted"/>
<dbReference type="Gene3D" id="1.20.1050.10">
    <property type="match status" value="1"/>
</dbReference>
<reference evidence="8 9" key="1">
    <citation type="submission" date="2016-07" db="EMBL/GenBank/DDBJ databases">
        <title>Pervasive Adenine N6-methylation of Active Genes in Fungi.</title>
        <authorList>
            <consortium name="DOE Joint Genome Institute"/>
            <person name="Mondo S.J."/>
            <person name="Dannebaum R.O."/>
            <person name="Kuo R.C."/>
            <person name="Labutti K."/>
            <person name="Haridas S."/>
            <person name="Kuo A."/>
            <person name="Salamov A."/>
            <person name="Ahrendt S.R."/>
            <person name="Lipzen A."/>
            <person name="Sullivan W."/>
            <person name="Andreopoulos W.B."/>
            <person name="Clum A."/>
            <person name="Lindquist E."/>
            <person name="Daum C."/>
            <person name="Ramamoorthy G.K."/>
            <person name="Gryganskyi A."/>
            <person name="Culley D."/>
            <person name="Magnuson J.K."/>
            <person name="James T.Y."/>
            <person name="O'Malley M.A."/>
            <person name="Stajich J.E."/>
            <person name="Spatafora J.W."/>
            <person name="Visel A."/>
            <person name="Grigoriev I.V."/>
        </authorList>
    </citation>
    <scope>NUCLEOTIDE SEQUENCE [LARGE SCALE GENOMIC DNA]</scope>
    <source>
        <strain evidence="8 9">68-887.2</strain>
    </source>
</reference>
<evidence type="ECO:0008006" key="10">
    <source>
        <dbReference type="Google" id="ProtNLM"/>
    </source>
</evidence>
<dbReference type="AlphaFoldDB" id="A0A1Y2AMN8"/>
<dbReference type="Gene3D" id="3.30.70.1010">
    <property type="entry name" value="Translation elongation factor EF1B, gamma chain, conserved domain"/>
    <property type="match status" value="1"/>
</dbReference>
<sequence>MAPKLIGSAGNPRVSRVLAAAALAGVELDFDSSFTMSSNWKTTEFLQKFPLGTLPVLEDGEFRLSESAAIAEYVASLGPNQTILPSDPKELALVHQWMSLADQEIFIKHAHANGLLIGRFPYSKPTFTAMYEGLLKTLTTVDGILAHKTFVVGERITLGDIILVTAVVKAFTGIVDAAARAKLPNLVRYVETVTKHPKLIAIFDNGNIQYTETQAVYQPPAKPKETKAPKEAKPKAEAAPKPPKAPKAPKEKEPEDDDDEPLVPEEPKAKNPLDDLPKSAFNLEEWKRQYSNLDTRKEALPWFYEKFDKEGFSIWRVDFKYNEELTLVFMSSNQIGGFFNRLEASRKYLFGSVGVLGKANDSIITGVLVCRGSDYKPVVDVAPDWESYEYKAIDLSNSADKDFFEAAMAWDLVIDGREWADGKNFK</sequence>
<feature type="compositionally biased region" description="Basic and acidic residues" evidence="4">
    <location>
        <begin position="265"/>
        <end position="276"/>
    </location>
</feature>
<dbReference type="InterPro" id="IPR036249">
    <property type="entry name" value="Thioredoxin-like_sf"/>
</dbReference>
<dbReference type="STRING" id="71784.A0A1Y2AMN8"/>
<dbReference type="GO" id="GO:0005737">
    <property type="term" value="C:cytoplasm"/>
    <property type="evidence" value="ECO:0007669"/>
    <property type="project" value="TreeGrafter"/>
</dbReference>
<feature type="compositionally biased region" description="Acidic residues" evidence="4">
    <location>
        <begin position="254"/>
        <end position="263"/>
    </location>
</feature>
<dbReference type="GO" id="GO:0003746">
    <property type="term" value="F:translation elongation factor activity"/>
    <property type="evidence" value="ECO:0007669"/>
    <property type="project" value="UniProtKB-UniRule"/>
</dbReference>
<dbReference type="CDD" id="cd03181">
    <property type="entry name" value="GST_C_EF1Bgamma_like"/>
    <property type="match status" value="1"/>
</dbReference>
<evidence type="ECO:0000256" key="1">
    <source>
        <dbReference type="ARBA" id="ARBA00022768"/>
    </source>
</evidence>
<dbReference type="InterPro" id="IPR040079">
    <property type="entry name" value="Glutathione_S-Trfase"/>
</dbReference>
<feature type="domain" description="GST N-terminal" evidence="6">
    <location>
        <begin position="1"/>
        <end position="82"/>
    </location>
</feature>
<dbReference type="FunCoup" id="A0A1Y2AMN8">
    <property type="interactions" value="563"/>
</dbReference>
<evidence type="ECO:0000256" key="2">
    <source>
        <dbReference type="ARBA" id="ARBA00022917"/>
    </source>
</evidence>
<dbReference type="PANTHER" id="PTHR43986">
    <property type="entry name" value="ELONGATION FACTOR 1-GAMMA"/>
    <property type="match status" value="1"/>
</dbReference>
<evidence type="ECO:0000313" key="8">
    <source>
        <dbReference type="EMBL" id="ORY23560.1"/>
    </source>
</evidence>
<organism evidence="8 9">
    <name type="scientific">Naematelia encephala</name>
    <dbReference type="NCBI Taxonomy" id="71784"/>
    <lineage>
        <taxon>Eukaryota</taxon>
        <taxon>Fungi</taxon>
        <taxon>Dikarya</taxon>
        <taxon>Basidiomycota</taxon>
        <taxon>Agaricomycotina</taxon>
        <taxon>Tremellomycetes</taxon>
        <taxon>Tremellales</taxon>
        <taxon>Naemateliaceae</taxon>
        <taxon>Naematelia</taxon>
    </lineage>
</organism>
<feature type="domain" description="EF-1-gamma C-terminal" evidence="5">
    <location>
        <begin position="269"/>
        <end position="426"/>
    </location>
</feature>
<protein>
    <recommendedName>
        <fullName evidence="10">Elongation factor 1-gamma</fullName>
    </recommendedName>
</protein>
<dbReference type="OrthoDB" id="249703at2759"/>
<evidence type="ECO:0000259" key="5">
    <source>
        <dbReference type="PROSITE" id="PS50040"/>
    </source>
</evidence>
<feature type="compositionally biased region" description="Basic and acidic residues" evidence="4">
    <location>
        <begin position="222"/>
        <end position="238"/>
    </location>
</feature>
<feature type="region of interest" description="Disordered" evidence="4">
    <location>
        <begin position="216"/>
        <end position="276"/>
    </location>
</feature>
<dbReference type="Pfam" id="PF02798">
    <property type="entry name" value="GST_N"/>
    <property type="match status" value="1"/>
</dbReference>
<feature type="domain" description="GST C-terminal" evidence="7">
    <location>
        <begin position="87"/>
        <end position="223"/>
    </location>
</feature>
<dbReference type="PROSITE" id="PS50404">
    <property type="entry name" value="GST_NTER"/>
    <property type="match status" value="1"/>
</dbReference>
<accession>A0A1Y2AMN8</accession>
<dbReference type="Pfam" id="PF00647">
    <property type="entry name" value="EF1G"/>
    <property type="match status" value="1"/>
</dbReference>
<dbReference type="PROSITE" id="PS50040">
    <property type="entry name" value="EF1G_C"/>
    <property type="match status" value="1"/>
</dbReference>
<evidence type="ECO:0000256" key="4">
    <source>
        <dbReference type="SAM" id="MobiDB-lite"/>
    </source>
</evidence>
<dbReference type="Proteomes" id="UP000193986">
    <property type="component" value="Unassembled WGS sequence"/>
</dbReference>
<evidence type="ECO:0000259" key="6">
    <source>
        <dbReference type="PROSITE" id="PS50404"/>
    </source>
</evidence>
<dbReference type="FunFam" id="3.30.70.1010:FF:000001">
    <property type="entry name" value="Elongation factor 1-gamma 1"/>
    <property type="match status" value="1"/>
</dbReference>
<dbReference type="InterPro" id="IPR004045">
    <property type="entry name" value="Glutathione_S-Trfase_N"/>
</dbReference>
<dbReference type="PROSITE" id="PS50405">
    <property type="entry name" value="GST_CTER"/>
    <property type="match status" value="1"/>
</dbReference>
<dbReference type="InterPro" id="IPR010987">
    <property type="entry name" value="Glutathione-S-Trfase_C-like"/>
</dbReference>
<dbReference type="InterPro" id="IPR036433">
    <property type="entry name" value="EF1B_G_C_sf"/>
</dbReference>